<comment type="caution">
    <text evidence="1">The sequence shown here is derived from an EMBL/GenBank/DDBJ whole genome shotgun (WGS) entry which is preliminary data.</text>
</comment>
<accession>A0A4Y2G1E6</accession>
<dbReference type="AlphaFoldDB" id="A0A4Y2G1E6"/>
<evidence type="ECO:0000313" key="1">
    <source>
        <dbReference type="EMBL" id="GBM46468.1"/>
    </source>
</evidence>
<proteinExistence type="predicted"/>
<protein>
    <submittedName>
        <fullName evidence="1">Uncharacterized protein</fullName>
    </submittedName>
</protein>
<keyword evidence="2" id="KW-1185">Reference proteome</keyword>
<sequence length="122" mass="13154">MSAGPGAIVGTLSIPRKRKSGVSTFNGTHLLTLLGTPRGDPGPSAERGCWRIGQILSEWRCVLGTCFGPLLIEGMTSGTAGWVGIDSFEKSSRVKSVPRESTDRRRHWICAWEEHVGAFQSG</sequence>
<reference evidence="1 2" key="1">
    <citation type="journal article" date="2019" name="Sci. Rep.">
        <title>Orb-weaving spider Araneus ventricosus genome elucidates the spidroin gene catalogue.</title>
        <authorList>
            <person name="Kono N."/>
            <person name="Nakamura H."/>
            <person name="Ohtoshi R."/>
            <person name="Moran D.A.P."/>
            <person name="Shinohara A."/>
            <person name="Yoshida Y."/>
            <person name="Fujiwara M."/>
            <person name="Mori M."/>
            <person name="Tomita M."/>
            <person name="Arakawa K."/>
        </authorList>
    </citation>
    <scope>NUCLEOTIDE SEQUENCE [LARGE SCALE GENOMIC DNA]</scope>
</reference>
<gene>
    <name evidence="1" type="ORF">AVEN_78610_1</name>
</gene>
<evidence type="ECO:0000313" key="2">
    <source>
        <dbReference type="Proteomes" id="UP000499080"/>
    </source>
</evidence>
<organism evidence="1 2">
    <name type="scientific">Araneus ventricosus</name>
    <name type="common">Orbweaver spider</name>
    <name type="synonym">Epeira ventricosa</name>
    <dbReference type="NCBI Taxonomy" id="182803"/>
    <lineage>
        <taxon>Eukaryota</taxon>
        <taxon>Metazoa</taxon>
        <taxon>Ecdysozoa</taxon>
        <taxon>Arthropoda</taxon>
        <taxon>Chelicerata</taxon>
        <taxon>Arachnida</taxon>
        <taxon>Araneae</taxon>
        <taxon>Araneomorphae</taxon>
        <taxon>Entelegynae</taxon>
        <taxon>Araneoidea</taxon>
        <taxon>Araneidae</taxon>
        <taxon>Araneus</taxon>
    </lineage>
</organism>
<name>A0A4Y2G1E6_ARAVE</name>
<dbReference type="Proteomes" id="UP000499080">
    <property type="component" value="Unassembled WGS sequence"/>
</dbReference>
<dbReference type="EMBL" id="BGPR01001138">
    <property type="protein sequence ID" value="GBM46468.1"/>
    <property type="molecule type" value="Genomic_DNA"/>
</dbReference>